<organism evidence="3 4">
    <name type="scientific">Capitella teleta</name>
    <name type="common">Polychaete worm</name>
    <dbReference type="NCBI Taxonomy" id="283909"/>
    <lineage>
        <taxon>Eukaryota</taxon>
        <taxon>Metazoa</taxon>
        <taxon>Spiralia</taxon>
        <taxon>Lophotrochozoa</taxon>
        <taxon>Annelida</taxon>
        <taxon>Polychaeta</taxon>
        <taxon>Sedentaria</taxon>
        <taxon>Scolecida</taxon>
        <taxon>Capitellidae</taxon>
        <taxon>Capitella</taxon>
    </lineage>
</organism>
<dbReference type="Gene3D" id="3.40.50.300">
    <property type="entry name" value="P-loop containing nucleotide triphosphate hydrolases"/>
    <property type="match status" value="1"/>
</dbReference>
<dbReference type="OrthoDB" id="426293at2759"/>
<dbReference type="AlphaFoldDB" id="X2BAQ4"/>
<dbReference type="OMA" id="CERRHAD"/>
<reference evidence="4" key="2">
    <citation type="journal article" date="2013" name="Nature">
        <title>Insights into bilaterian evolution from three spiralian genomes.</title>
        <authorList>
            <person name="Simakov O."/>
            <person name="Marletaz F."/>
            <person name="Cho S.J."/>
            <person name="Edsinger-Gonzales E."/>
            <person name="Havlak P."/>
            <person name="Hellsten U."/>
            <person name="Kuo D.H."/>
            <person name="Larsson T."/>
            <person name="Lv J."/>
            <person name="Arendt D."/>
            <person name="Savage R."/>
            <person name="Osoegawa K."/>
            <person name="de Jong P."/>
            <person name="Grimwood J."/>
            <person name="Chapman J.A."/>
            <person name="Shapiro H."/>
            <person name="Aerts A."/>
            <person name="Otillar R.P."/>
            <person name="Terry A.Y."/>
            <person name="Boore J.L."/>
            <person name="Grigoriev I.V."/>
            <person name="Lindberg D.R."/>
            <person name="Seaver E.C."/>
            <person name="Weisblat D.A."/>
            <person name="Putnam N.H."/>
            <person name="Rokhsar D.S."/>
        </authorList>
    </citation>
    <scope>NUCLEOTIDE SEQUENCE</scope>
    <source>
        <strain evidence="4">I ESC-2004</strain>
    </source>
</reference>
<evidence type="ECO:0000313" key="3">
    <source>
        <dbReference type="EnsemblMetazoa" id="CapteP89148"/>
    </source>
</evidence>
<feature type="domain" description="Dynein heavy chain ATP-binding dynein motor region" evidence="2">
    <location>
        <begin position="134"/>
        <end position="272"/>
    </location>
</feature>
<sequence>MTENFLTKIDVDKEKRAELEKQRREAETELMENRIVEAQKDYEIWRKKVLNCAAELEKRITEHDTAAIQCGMVKPEITLQVIHDAEADLEIAKMHMEESRNTLCAIKLQLRQQQAAGEELAGLKVTVKELDDVLLRDVGNVIRECGKWPLIIDPSAQAATFLRYRDTNYLQALNPREMEAEKVRMALVGAIRFGKPLVLDMMEVDMFDTVSARMDEIYPGLMADIMDKSIMKEEKYIKLLKQEDGVDYDKNRFNDARTQNFKFFIITKNPSPPDDLVDLSYLIRIHIPTA</sequence>
<dbReference type="EnsemblMetazoa" id="CapteT89148">
    <property type="protein sequence ID" value="CapteP89148"/>
    <property type="gene ID" value="CapteG89148"/>
</dbReference>
<name>X2BAQ4_CAPTE</name>
<proteinExistence type="predicted"/>
<dbReference type="InterPro" id="IPR035706">
    <property type="entry name" value="AAA_9"/>
</dbReference>
<dbReference type="Pfam" id="PF12781">
    <property type="entry name" value="AAA_9"/>
    <property type="match status" value="1"/>
</dbReference>
<feature type="coiled-coil region" evidence="1">
    <location>
        <begin position="9"/>
        <end position="41"/>
    </location>
</feature>
<keyword evidence="1" id="KW-0175">Coiled coil</keyword>
<keyword evidence="4" id="KW-1185">Reference proteome</keyword>
<evidence type="ECO:0000313" key="4">
    <source>
        <dbReference type="Proteomes" id="UP000014760"/>
    </source>
</evidence>
<accession>X2BAQ4</accession>
<evidence type="ECO:0000259" key="2">
    <source>
        <dbReference type="Pfam" id="PF12781"/>
    </source>
</evidence>
<reference evidence="4" key="1">
    <citation type="submission" date="2012-12" db="EMBL/GenBank/DDBJ databases">
        <authorList>
            <person name="Hellsten U."/>
            <person name="Grimwood J."/>
            <person name="Chapman J.A."/>
            <person name="Shapiro H."/>
            <person name="Aerts A."/>
            <person name="Otillar R.P."/>
            <person name="Terry A.Y."/>
            <person name="Boore J.L."/>
            <person name="Simakov O."/>
            <person name="Marletaz F."/>
            <person name="Cho S.-J."/>
            <person name="Edsinger-Gonzales E."/>
            <person name="Havlak P."/>
            <person name="Kuo D.-H."/>
            <person name="Larsson T."/>
            <person name="Lv J."/>
            <person name="Arendt D."/>
            <person name="Savage R."/>
            <person name="Osoegawa K."/>
            <person name="de Jong P."/>
            <person name="Lindberg D.R."/>
            <person name="Seaver E.C."/>
            <person name="Weisblat D.A."/>
            <person name="Putnam N.H."/>
            <person name="Grigoriev I.V."/>
            <person name="Rokhsar D.S."/>
        </authorList>
    </citation>
    <scope>NUCLEOTIDE SEQUENCE</scope>
    <source>
        <strain evidence="4">I ESC-2004</strain>
    </source>
</reference>
<dbReference type="InterPro" id="IPR027417">
    <property type="entry name" value="P-loop_NTPase"/>
</dbReference>
<dbReference type="Proteomes" id="UP000014760">
    <property type="component" value="Unassembled WGS sequence"/>
</dbReference>
<protein>
    <recommendedName>
        <fullName evidence="2">Dynein heavy chain ATP-binding dynein motor region domain-containing protein</fullName>
    </recommendedName>
</protein>
<evidence type="ECO:0000256" key="1">
    <source>
        <dbReference type="SAM" id="Coils"/>
    </source>
</evidence>
<dbReference type="EMBL" id="AMQN01000395">
    <property type="status" value="NOT_ANNOTATED_CDS"/>
    <property type="molecule type" value="Genomic_DNA"/>
</dbReference>
<reference evidence="3" key="3">
    <citation type="submission" date="2015-06" db="UniProtKB">
        <authorList>
            <consortium name="EnsemblMetazoa"/>
        </authorList>
    </citation>
    <scope>IDENTIFICATION</scope>
</reference>
<dbReference type="HOGENOM" id="CLU_960581_0_0_1"/>